<dbReference type="Proteomes" id="UP001551482">
    <property type="component" value="Unassembled WGS sequence"/>
</dbReference>
<evidence type="ECO:0000313" key="3">
    <source>
        <dbReference type="Proteomes" id="UP001551482"/>
    </source>
</evidence>
<reference evidence="2 3" key="1">
    <citation type="submission" date="2024-06" db="EMBL/GenBank/DDBJ databases">
        <title>The Natural Products Discovery Center: Release of the First 8490 Sequenced Strains for Exploring Actinobacteria Biosynthetic Diversity.</title>
        <authorList>
            <person name="Kalkreuter E."/>
            <person name="Kautsar S.A."/>
            <person name="Yang D."/>
            <person name="Bader C.D."/>
            <person name="Teijaro C.N."/>
            <person name="Fluegel L."/>
            <person name="Davis C.M."/>
            <person name="Simpson J.R."/>
            <person name="Lauterbach L."/>
            <person name="Steele A.D."/>
            <person name="Gui C."/>
            <person name="Meng S."/>
            <person name="Li G."/>
            <person name="Viehrig K."/>
            <person name="Ye F."/>
            <person name="Su P."/>
            <person name="Kiefer A.F."/>
            <person name="Nichols A."/>
            <person name="Cepeda A.J."/>
            <person name="Yan W."/>
            <person name="Fan B."/>
            <person name="Jiang Y."/>
            <person name="Adhikari A."/>
            <person name="Zheng C.-J."/>
            <person name="Schuster L."/>
            <person name="Cowan T.M."/>
            <person name="Smanski M.J."/>
            <person name="Chevrette M.G."/>
            <person name="De Carvalho L.P.S."/>
            <person name="Shen B."/>
        </authorList>
    </citation>
    <scope>NUCLEOTIDE SEQUENCE [LARGE SCALE GENOMIC DNA]</scope>
    <source>
        <strain evidence="2 3">NPDC048946</strain>
    </source>
</reference>
<feature type="region of interest" description="Disordered" evidence="1">
    <location>
        <begin position="1"/>
        <end position="38"/>
    </location>
</feature>
<accession>A0ABV3D8F5</accession>
<protein>
    <submittedName>
        <fullName evidence="2">Uncharacterized protein</fullName>
    </submittedName>
</protein>
<organism evidence="2 3">
    <name type="scientific">Streptodolium elevatio</name>
    <dbReference type="NCBI Taxonomy" id="3157996"/>
    <lineage>
        <taxon>Bacteria</taxon>
        <taxon>Bacillati</taxon>
        <taxon>Actinomycetota</taxon>
        <taxon>Actinomycetes</taxon>
        <taxon>Kitasatosporales</taxon>
        <taxon>Streptomycetaceae</taxon>
        <taxon>Streptodolium</taxon>
    </lineage>
</organism>
<evidence type="ECO:0000313" key="2">
    <source>
        <dbReference type="EMBL" id="MEU8132023.1"/>
    </source>
</evidence>
<sequence>MSENGPARGGPGPEGSDGPPSRDAHGTPNGHDALEWRERDHERARLLLERAGDIARRIERVCGNAADRPLPAGGHKGR</sequence>
<gene>
    <name evidence="2" type="ORF">AB0C36_00780</name>
</gene>
<evidence type="ECO:0000256" key="1">
    <source>
        <dbReference type="SAM" id="MobiDB-lite"/>
    </source>
</evidence>
<comment type="caution">
    <text evidence="2">The sequence shown here is derived from an EMBL/GenBank/DDBJ whole genome shotgun (WGS) entry which is preliminary data.</text>
</comment>
<dbReference type="EMBL" id="JBEZFP010000001">
    <property type="protein sequence ID" value="MEU8132023.1"/>
    <property type="molecule type" value="Genomic_DNA"/>
</dbReference>
<proteinExistence type="predicted"/>
<name>A0ABV3D8F5_9ACTN</name>
<dbReference type="RefSeq" id="WP_358347155.1">
    <property type="nucleotide sequence ID" value="NZ_JBEZFP010000001.1"/>
</dbReference>
<keyword evidence="3" id="KW-1185">Reference proteome</keyword>